<keyword evidence="1" id="KW-1133">Transmembrane helix</keyword>
<keyword evidence="3" id="KW-1185">Reference proteome</keyword>
<accession>A0A1D9MJ17</accession>
<evidence type="ECO:0000313" key="2">
    <source>
        <dbReference type="EMBL" id="AOZ72297.1"/>
    </source>
</evidence>
<dbReference type="STRING" id="1912795.BK816_02425"/>
<dbReference type="KEGG" id="avu:BK816_02425"/>
<gene>
    <name evidence="2" type="ORF">BK816_02425</name>
</gene>
<evidence type="ECO:0000256" key="1">
    <source>
        <dbReference type="SAM" id="Phobius"/>
    </source>
</evidence>
<organism evidence="2 3">
    <name type="scientific">Boudabousia tangfeifanii</name>
    <dbReference type="NCBI Taxonomy" id="1912795"/>
    <lineage>
        <taxon>Bacteria</taxon>
        <taxon>Bacillati</taxon>
        <taxon>Actinomycetota</taxon>
        <taxon>Actinomycetes</taxon>
        <taxon>Actinomycetales</taxon>
        <taxon>Actinomycetaceae</taxon>
        <taxon>Boudabousia</taxon>
    </lineage>
</organism>
<proteinExistence type="predicted"/>
<name>A0A1D9MJ17_9ACTO</name>
<evidence type="ECO:0000313" key="3">
    <source>
        <dbReference type="Proteomes" id="UP000176288"/>
    </source>
</evidence>
<feature type="transmembrane region" description="Helical" evidence="1">
    <location>
        <begin position="16"/>
        <end position="34"/>
    </location>
</feature>
<keyword evidence="1" id="KW-0812">Transmembrane</keyword>
<dbReference type="Proteomes" id="UP000176288">
    <property type="component" value="Chromosome"/>
</dbReference>
<feature type="transmembrane region" description="Helical" evidence="1">
    <location>
        <begin position="68"/>
        <end position="88"/>
    </location>
</feature>
<dbReference type="EMBL" id="CP017812">
    <property type="protein sequence ID" value="AOZ72297.1"/>
    <property type="molecule type" value="Genomic_DNA"/>
</dbReference>
<reference evidence="2 3" key="1">
    <citation type="submission" date="2016-10" db="EMBL/GenBank/DDBJ databases">
        <title>Actinomyces aegypiusis sp. nov., isolated from the Aegypius monachus in Qinghai Tibet Plateau China.</title>
        <authorList>
            <person name="Wang Y."/>
        </authorList>
    </citation>
    <scope>NUCLEOTIDE SEQUENCE [LARGE SCALE GENOMIC DNA]</scope>
    <source>
        <strain evidence="2 3">VUL4_3</strain>
    </source>
</reference>
<protein>
    <submittedName>
        <fullName evidence="2">Uncharacterized protein</fullName>
    </submittedName>
</protein>
<dbReference type="AlphaFoldDB" id="A0A1D9MJ17"/>
<feature type="transmembrane region" description="Helical" evidence="1">
    <location>
        <begin position="40"/>
        <end position="61"/>
    </location>
</feature>
<keyword evidence="1" id="KW-0472">Membrane</keyword>
<sequence>MHEKWTFYGKRQPRTLVFIAWLLIFGFLPVRFIAERMVDTGYLLILYYTIPAGLVVGLLAFKLKSKLVLTLGIMLLFTYVLLILLYGVNTPACH</sequence>